<evidence type="ECO:0000313" key="1">
    <source>
        <dbReference type="EMBL" id="MFC3326178.1"/>
    </source>
</evidence>
<dbReference type="Proteomes" id="UP001595648">
    <property type="component" value="Unassembled WGS sequence"/>
</dbReference>
<proteinExistence type="predicted"/>
<evidence type="ECO:0000313" key="2">
    <source>
        <dbReference type="Proteomes" id="UP001595648"/>
    </source>
</evidence>
<reference evidence="2" key="1">
    <citation type="journal article" date="2019" name="Int. J. Syst. Evol. Microbiol.">
        <title>The Global Catalogue of Microorganisms (GCM) 10K type strain sequencing project: providing services to taxonomists for standard genome sequencing and annotation.</title>
        <authorList>
            <consortium name="The Broad Institute Genomics Platform"/>
            <consortium name="The Broad Institute Genome Sequencing Center for Infectious Disease"/>
            <person name="Wu L."/>
            <person name="Ma J."/>
        </authorList>
    </citation>
    <scope>NUCLEOTIDE SEQUENCE [LARGE SCALE GENOMIC DNA]</scope>
    <source>
        <strain evidence="2">ICMP 19515</strain>
    </source>
</reference>
<protein>
    <submittedName>
        <fullName evidence="1">Uncharacterized protein</fullName>
    </submittedName>
</protein>
<organism evidence="1 2">
    <name type="scientific">Mesorhizobium cantuariense</name>
    <dbReference type="NCBI Taxonomy" id="1300275"/>
    <lineage>
        <taxon>Bacteria</taxon>
        <taxon>Pseudomonadati</taxon>
        <taxon>Pseudomonadota</taxon>
        <taxon>Alphaproteobacteria</taxon>
        <taxon>Hyphomicrobiales</taxon>
        <taxon>Phyllobacteriaceae</taxon>
        <taxon>Mesorhizobium</taxon>
    </lineage>
</organism>
<sequence>MHAHDAGQVALVRCRHCNIKRYFKPGELREVYGNVPIEALRGKMRCQKCRNTEHIDAELLHLVGLEAVQVRYRRLAEIRFVRRVIWRDE</sequence>
<accession>A0ABV7MW36</accession>
<name>A0ABV7MW36_9HYPH</name>
<gene>
    <name evidence="1" type="ORF">ACFOJ9_31175</name>
</gene>
<dbReference type="EMBL" id="JBHRVD010000001">
    <property type="protein sequence ID" value="MFC3326178.1"/>
    <property type="molecule type" value="Genomic_DNA"/>
</dbReference>
<dbReference type="RefSeq" id="WP_378984814.1">
    <property type="nucleotide sequence ID" value="NZ_JBHRVD010000001.1"/>
</dbReference>
<comment type="caution">
    <text evidence="1">The sequence shown here is derived from an EMBL/GenBank/DDBJ whole genome shotgun (WGS) entry which is preliminary data.</text>
</comment>
<keyword evidence="2" id="KW-1185">Reference proteome</keyword>